<proteinExistence type="predicted"/>
<name>A0A7S2JBL1_9DINO</name>
<feature type="compositionally biased region" description="Basic residues" evidence="2">
    <location>
        <begin position="299"/>
        <end position="311"/>
    </location>
</feature>
<gene>
    <name evidence="4" type="ORF">BRAN1462_LOCUS16482</name>
</gene>
<dbReference type="PANTHER" id="PTHR15744">
    <property type="entry name" value="BLOM7"/>
    <property type="match status" value="1"/>
</dbReference>
<dbReference type="InterPro" id="IPR036612">
    <property type="entry name" value="KH_dom_type_1_sf"/>
</dbReference>
<feature type="region of interest" description="Disordered" evidence="2">
    <location>
        <begin position="40"/>
        <end position="67"/>
    </location>
</feature>
<feature type="region of interest" description="Disordered" evidence="2">
    <location>
        <begin position="280"/>
        <end position="343"/>
    </location>
</feature>
<feature type="compositionally biased region" description="Gly residues" evidence="2">
    <location>
        <begin position="324"/>
        <end position="337"/>
    </location>
</feature>
<feature type="domain" description="K Homology" evidence="3">
    <location>
        <begin position="196"/>
        <end position="269"/>
    </location>
</feature>
<dbReference type="PANTHER" id="PTHR15744:SF0">
    <property type="entry name" value="KH HOMOLOGY DOMAIN-CONTAINING PROTEIN 4"/>
    <property type="match status" value="1"/>
</dbReference>
<feature type="compositionally biased region" description="Basic and acidic residues" evidence="2">
    <location>
        <begin position="162"/>
        <end position="184"/>
    </location>
</feature>
<accession>A0A7S2JBL1</accession>
<dbReference type="GO" id="GO:0005634">
    <property type="term" value="C:nucleus"/>
    <property type="evidence" value="ECO:0007669"/>
    <property type="project" value="InterPro"/>
</dbReference>
<organism evidence="4">
    <name type="scientific">Zooxanthella nutricula</name>
    <dbReference type="NCBI Taxonomy" id="1333877"/>
    <lineage>
        <taxon>Eukaryota</taxon>
        <taxon>Sar</taxon>
        <taxon>Alveolata</taxon>
        <taxon>Dinophyceae</taxon>
        <taxon>Peridiniales</taxon>
        <taxon>Peridiniales incertae sedis</taxon>
        <taxon>Zooxanthella</taxon>
    </lineage>
</organism>
<dbReference type="InterPro" id="IPR004087">
    <property type="entry name" value="KH_dom"/>
</dbReference>
<protein>
    <recommendedName>
        <fullName evidence="3">K Homology domain-containing protein</fullName>
    </recommendedName>
</protein>
<dbReference type="InterPro" id="IPR031121">
    <property type="entry name" value="RIK/BLOM7"/>
</dbReference>
<dbReference type="SMART" id="SM00322">
    <property type="entry name" value="KH"/>
    <property type="match status" value="2"/>
</dbReference>
<evidence type="ECO:0000313" key="4">
    <source>
        <dbReference type="EMBL" id="CAD9543128.1"/>
    </source>
</evidence>
<sequence length="442" mass="48459">MELLFTDPPSREALEKAFRMGKDLLGSVYNLYDEWLGKDSHGGKGDGGGDGGGKGASRGGRKGQDNMEKIKEMEFQHSIEIAECDPGFSIRGKLLGARGKNVRDIEEKTGAILQLKGESGEVMRLEMGATTAEVLQEAQDQAEDLVAKVYSDYDEWMANGGKEGEAARKKEEDTENKRQGESRRGNKRKADKPVGGDFTESMELQECDPGFTLRGKILGSRGSRLRSLEEKTGARFQLVGNESETMRLEIAADSQEVLDAAVQAAEEFTQSVYDDYARWLEEDGGGGANGESTDGAPRSRGKGAGKQQQRRRQQDNDDGHRKGQGGGAKGGGRGQGSGDPAPMKKILKLKDCENDFDLRNRIKGNKCENLHHIQDATGSRLWVLGERDEPVRLEIAGDEKGSFDRAVQMSKDLIKSVFRDYDGWLKERGLPPQQGAKKARPS</sequence>
<dbReference type="PROSITE" id="PS50084">
    <property type="entry name" value="KH_TYPE_1"/>
    <property type="match status" value="2"/>
</dbReference>
<reference evidence="4" key="1">
    <citation type="submission" date="2021-01" db="EMBL/GenBank/DDBJ databases">
        <authorList>
            <person name="Corre E."/>
            <person name="Pelletier E."/>
            <person name="Niang G."/>
            <person name="Scheremetjew M."/>
            <person name="Finn R."/>
            <person name="Kale V."/>
            <person name="Holt S."/>
            <person name="Cochrane G."/>
            <person name="Meng A."/>
            <person name="Brown T."/>
            <person name="Cohen L."/>
        </authorList>
    </citation>
    <scope>NUCLEOTIDE SEQUENCE</scope>
    <source>
        <strain evidence="4">RCC3387</strain>
    </source>
</reference>
<dbReference type="SUPFAM" id="SSF54791">
    <property type="entry name" value="Eukaryotic type KH-domain (KH-domain type I)"/>
    <property type="match status" value="3"/>
</dbReference>
<feature type="domain" description="K Homology" evidence="3">
    <location>
        <begin position="73"/>
        <end position="147"/>
    </location>
</feature>
<feature type="region of interest" description="Disordered" evidence="2">
    <location>
        <begin position="160"/>
        <end position="205"/>
    </location>
</feature>
<dbReference type="AlphaFoldDB" id="A0A7S2JBL1"/>
<feature type="compositionally biased region" description="Basic and acidic residues" evidence="2">
    <location>
        <begin position="312"/>
        <end position="321"/>
    </location>
</feature>
<dbReference type="Pfam" id="PF22675">
    <property type="entry name" value="KH-I_KHDC4-BBP"/>
    <property type="match status" value="3"/>
</dbReference>
<dbReference type="GO" id="GO:0003723">
    <property type="term" value="F:RNA binding"/>
    <property type="evidence" value="ECO:0007669"/>
    <property type="project" value="UniProtKB-UniRule"/>
</dbReference>
<dbReference type="Gene3D" id="3.30.1370.10">
    <property type="entry name" value="K Homology domain, type 1"/>
    <property type="match status" value="2"/>
</dbReference>
<evidence type="ECO:0000256" key="1">
    <source>
        <dbReference type="PROSITE-ProRule" id="PRU00117"/>
    </source>
</evidence>
<feature type="compositionally biased region" description="Gly residues" evidence="2">
    <location>
        <begin position="45"/>
        <end position="58"/>
    </location>
</feature>
<evidence type="ECO:0000259" key="3">
    <source>
        <dbReference type="SMART" id="SM00322"/>
    </source>
</evidence>
<dbReference type="EMBL" id="HBGW01025928">
    <property type="protein sequence ID" value="CAD9543128.1"/>
    <property type="molecule type" value="Transcribed_RNA"/>
</dbReference>
<dbReference type="InterPro" id="IPR055256">
    <property type="entry name" value="KH_1_KHDC4/BBP-like"/>
</dbReference>
<evidence type="ECO:0000256" key="2">
    <source>
        <dbReference type="SAM" id="MobiDB-lite"/>
    </source>
</evidence>
<keyword evidence="1" id="KW-0694">RNA-binding</keyword>